<dbReference type="FunFam" id="3.40.50.720:FF:000084">
    <property type="entry name" value="Short-chain dehydrogenase reductase"/>
    <property type="match status" value="1"/>
</dbReference>
<dbReference type="PROSITE" id="PS00061">
    <property type="entry name" value="ADH_SHORT"/>
    <property type="match status" value="1"/>
</dbReference>
<protein>
    <submittedName>
        <fullName evidence="3">Short-chain dehydrogenase</fullName>
    </submittedName>
</protein>
<dbReference type="CDD" id="cd05233">
    <property type="entry name" value="SDR_c"/>
    <property type="match status" value="1"/>
</dbReference>
<dbReference type="GO" id="GO:0016616">
    <property type="term" value="F:oxidoreductase activity, acting on the CH-OH group of donors, NAD or NADP as acceptor"/>
    <property type="evidence" value="ECO:0007669"/>
    <property type="project" value="TreeGrafter"/>
</dbReference>
<evidence type="ECO:0000256" key="1">
    <source>
        <dbReference type="ARBA" id="ARBA00006484"/>
    </source>
</evidence>
<dbReference type="EMBL" id="PGGM01000015">
    <property type="protein sequence ID" value="PSH60805.1"/>
    <property type="molecule type" value="Genomic_DNA"/>
</dbReference>
<evidence type="ECO:0000313" key="3">
    <source>
        <dbReference type="EMBL" id="PSH60805.1"/>
    </source>
</evidence>
<feature type="domain" description="Ketoreductase" evidence="2">
    <location>
        <begin position="7"/>
        <end position="169"/>
    </location>
</feature>
<name>A0A2P7B2W6_9HYPH</name>
<dbReference type="Gene3D" id="3.40.50.720">
    <property type="entry name" value="NAD(P)-binding Rossmann-like Domain"/>
    <property type="match status" value="1"/>
</dbReference>
<dbReference type="InterPro" id="IPR020904">
    <property type="entry name" value="Sc_DH/Rdtase_CS"/>
</dbReference>
<comment type="caution">
    <text evidence="3">The sequence shown here is derived from an EMBL/GenBank/DDBJ whole genome shotgun (WGS) entry which is preliminary data.</text>
</comment>
<dbReference type="InterPro" id="IPR036291">
    <property type="entry name" value="NAD(P)-bd_dom_sf"/>
</dbReference>
<evidence type="ECO:0000259" key="2">
    <source>
        <dbReference type="SMART" id="SM00822"/>
    </source>
</evidence>
<dbReference type="InterPro" id="IPR057326">
    <property type="entry name" value="KR_dom"/>
</dbReference>
<evidence type="ECO:0000313" key="4">
    <source>
        <dbReference type="Proteomes" id="UP000241764"/>
    </source>
</evidence>
<gene>
    <name evidence="3" type="ORF">CU103_24835</name>
</gene>
<dbReference type="PRINTS" id="PR00081">
    <property type="entry name" value="GDHRDH"/>
</dbReference>
<comment type="similarity">
    <text evidence="1">Belongs to the short-chain dehydrogenases/reductases (SDR) family.</text>
</comment>
<dbReference type="Proteomes" id="UP000241764">
    <property type="component" value="Unassembled WGS sequence"/>
</dbReference>
<dbReference type="SUPFAM" id="SSF51735">
    <property type="entry name" value="NAD(P)-binding Rossmann-fold domains"/>
    <property type="match status" value="1"/>
</dbReference>
<sequence length="251" mass="26472">MTNARNKVAIVTGGGRGIGRAIVDRLRQDGATVVTCGRGERPADLHPDVVWVTGDVSRSEDVKHIVGSAAERGDICVLVNNAGVQIEKTVPDTTDGDWDQLIGVNCKGVFNMCREVLPGMAERGGNIVNLGSISAMVADPAMAIYNASKGFVHSLTRSIAVDHGPMVRCNAVSPGWIMTEMAESGFALAKDPQKARADSLARHPARRFGTPQDVAKAVVWLISDESSFVTGHCITIDGGLTAASPLQPGLF</sequence>
<dbReference type="SMART" id="SM00822">
    <property type="entry name" value="PKS_KR"/>
    <property type="match status" value="1"/>
</dbReference>
<proteinExistence type="inferred from homology"/>
<reference evidence="4" key="1">
    <citation type="submission" date="2017-11" db="EMBL/GenBank/DDBJ databases">
        <authorList>
            <person name="Kuznetsova I."/>
            <person name="Sazanova A."/>
            <person name="Chirak E."/>
            <person name="Safronova V."/>
            <person name="Willems A."/>
        </authorList>
    </citation>
    <scope>NUCLEOTIDE SEQUENCE [LARGE SCALE GENOMIC DNA]</scope>
    <source>
        <strain evidence="4">CCBAU 03422</strain>
    </source>
</reference>
<dbReference type="RefSeq" id="WP_106666714.1">
    <property type="nucleotide sequence ID" value="NZ_PGGM01000015.1"/>
</dbReference>
<dbReference type="PRINTS" id="PR00080">
    <property type="entry name" value="SDRFAMILY"/>
</dbReference>
<dbReference type="AlphaFoldDB" id="A0A2P7B2W6"/>
<keyword evidence="4" id="KW-1185">Reference proteome</keyword>
<dbReference type="PANTHER" id="PTHR42760">
    <property type="entry name" value="SHORT-CHAIN DEHYDROGENASES/REDUCTASES FAMILY MEMBER"/>
    <property type="match status" value="1"/>
</dbReference>
<dbReference type="InterPro" id="IPR002347">
    <property type="entry name" value="SDR_fam"/>
</dbReference>
<dbReference type="NCBIfam" id="NF005559">
    <property type="entry name" value="PRK07231.1"/>
    <property type="match status" value="1"/>
</dbReference>
<dbReference type="Pfam" id="PF13561">
    <property type="entry name" value="adh_short_C2"/>
    <property type="match status" value="1"/>
</dbReference>
<accession>A0A2P7B2W6</accession>
<organism evidence="3 4">
    <name type="scientific">Phyllobacterium sophorae</name>
    <dbReference type="NCBI Taxonomy" id="1520277"/>
    <lineage>
        <taxon>Bacteria</taxon>
        <taxon>Pseudomonadati</taxon>
        <taxon>Pseudomonadota</taxon>
        <taxon>Alphaproteobacteria</taxon>
        <taxon>Hyphomicrobiales</taxon>
        <taxon>Phyllobacteriaceae</taxon>
        <taxon>Phyllobacterium</taxon>
    </lineage>
</organism>
<dbReference type="OrthoDB" id="9792355at2"/>